<sequence>SQGVEATRKFLLEWLSFTHRYIPHGILVEPPQRINQRPPKYVGRDEMETLLSSANVCDWVKISEMFLGPVPDNFEFLPKHKANSWG</sequence>
<dbReference type="AlphaFoldDB" id="A0A8J2L2N8"/>
<dbReference type="GO" id="GO:0003723">
    <property type="term" value="F:RNA binding"/>
    <property type="evidence" value="ECO:0007669"/>
    <property type="project" value="TreeGrafter"/>
</dbReference>
<protein>
    <submittedName>
        <fullName evidence="1">Uncharacterized protein</fullName>
    </submittedName>
</protein>
<evidence type="ECO:0000313" key="1">
    <source>
        <dbReference type="EMBL" id="CAG7825036.1"/>
    </source>
</evidence>
<comment type="caution">
    <text evidence="1">The sequence shown here is derived from an EMBL/GenBank/DDBJ whole genome shotgun (WGS) entry which is preliminary data.</text>
</comment>
<accession>A0A8J2L2N8</accession>
<organism evidence="1 2">
    <name type="scientific">Allacma fusca</name>
    <dbReference type="NCBI Taxonomy" id="39272"/>
    <lineage>
        <taxon>Eukaryota</taxon>
        <taxon>Metazoa</taxon>
        <taxon>Ecdysozoa</taxon>
        <taxon>Arthropoda</taxon>
        <taxon>Hexapoda</taxon>
        <taxon>Collembola</taxon>
        <taxon>Symphypleona</taxon>
        <taxon>Sminthuridae</taxon>
        <taxon>Allacma</taxon>
    </lineage>
</organism>
<proteinExistence type="predicted"/>
<keyword evidence="2" id="KW-1185">Reference proteome</keyword>
<dbReference type="EMBL" id="CAJVCH010534678">
    <property type="protein sequence ID" value="CAG7825036.1"/>
    <property type="molecule type" value="Genomic_DNA"/>
</dbReference>
<reference evidence="1" key="1">
    <citation type="submission" date="2021-06" db="EMBL/GenBank/DDBJ databases">
        <authorList>
            <person name="Hodson N. C."/>
            <person name="Mongue J. A."/>
            <person name="Jaron S. K."/>
        </authorList>
    </citation>
    <scope>NUCLEOTIDE SEQUENCE</scope>
</reference>
<dbReference type="OrthoDB" id="259935at2759"/>
<dbReference type="Proteomes" id="UP000708208">
    <property type="component" value="Unassembled WGS sequence"/>
</dbReference>
<evidence type="ECO:0000313" key="2">
    <source>
        <dbReference type="Proteomes" id="UP000708208"/>
    </source>
</evidence>
<feature type="non-terminal residue" evidence="1">
    <location>
        <position position="1"/>
    </location>
</feature>
<dbReference type="GO" id="GO:0017150">
    <property type="term" value="F:tRNA dihydrouridine synthase activity"/>
    <property type="evidence" value="ECO:0007669"/>
    <property type="project" value="TreeGrafter"/>
</dbReference>
<name>A0A8J2L2N8_9HEXA</name>
<dbReference type="PANTHER" id="PTHR45846">
    <property type="entry name" value="TRNA-DIHYDROURIDINE(47) SYNTHASE [NAD(P)(+)]-LIKE"/>
    <property type="match status" value="1"/>
</dbReference>
<dbReference type="PANTHER" id="PTHR45846:SF1">
    <property type="entry name" value="TRNA-DIHYDROURIDINE(47) SYNTHASE [NAD(P)(+)]-LIKE"/>
    <property type="match status" value="1"/>
</dbReference>
<gene>
    <name evidence="1" type="ORF">AFUS01_LOCUS35162</name>
</gene>